<organism evidence="6 7">
    <name type="scientific">Candidatus Gottesmanbacteria bacterium RIFCSPHIGHO2_01_FULL_39_10</name>
    <dbReference type="NCBI Taxonomy" id="1798375"/>
    <lineage>
        <taxon>Bacteria</taxon>
        <taxon>Candidatus Gottesmaniibacteriota</taxon>
    </lineage>
</organism>
<dbReference type="Proteomes" id="UP000177383">
    <property type="component" value="Unassembled WGS sequence"/>
</dbReference>
<name>A0A1F5ZP05_9BACT</name>
<comment type="similarity">
    <text evidence="1 5">Belongs to the bacterial ribosomal protein bL33 family.</text>
</comment>
<dbReference type="InterPro" id="IPR038584">
    <property type="entry name" value="Ribosomal_bL33_sf"/>
</dbReference>
<gene>
    <name evidence="5" type="primary">rpmG</name>
    <name evidence="6" type="ORF">A2773_06485</name>
</gene>
<evidence type="ECO:0000256" key="4">
    <source>
        <dbReference type="ARBA" id="ARBA00035176"/>
    </source>
</evidence>
<protein>
    <recommendedName>
        <fullName evidence="4 5">Large ribosomal subunit protein bL33</fullName>
    </recommendedName>
</protein>
<dbReference type="GO" id="GO:0005840">
    <property type="term" value="C:ribosome"/>
    <property type="evidence" value="ECO:0007669"/>
    <property type="project" value="UniProtKB-KW"/>
</dbReference>
<dbReference type="AlphaFoldDB" id="A0A1F5ZP05"/>
<sequence>MAKKEQRVLLALICQVCKNQNYLTSKNKLENKEKLLLKKFCKHCRKVTEHKETEKLD</sequence>
<dbReference type="STRING" id="1798375.A2773_06485"/>
<reference evidence="6 7" key="1">
    <citation type="journal article" date="2016" name="Nat. Commun.">
        <title>Thousands of microbial genomes shed light on interconnected biogeochemical processes in an aquifer system.</title>
        <authorList>
            <person name="Anantharaman K."/>
            <person name="Brown C.T."/>
            <person name="Hug L.A."/>
            <person name="Sharon I."/>
            <person name="Castelle C.J."/>
            <person name="Probst A.J."/>
            <person name="Thomas B.C."/>
            <person name="Singh A."/>
            <person name="Wilkins M.J."/>
            <person name="Karaoz U."/>
            <person name="Brodie E.L."/>
            <person name="Williams K.H."/>
            <person name="Hubbard S.S."/>
            <person name="Banfield J.F."/>
        </authorList>
    </citation>
    <scope>NUCLEOTIDE SEQUENCE [LARGE SCALE GENOMIC DNA]</scope>
</reference>
<dbReference type="GO" id="GO:1990904">
    <property type="term" value="C:ribonucleoprotein complex"/>
    <property type="evidence" value="ECO:0007669"/>
    <property type="project" value="UniProtKB-KW"/>
</dbReference>
<keyword evidence="2 5" id="KW-0689">Ribosomal protein</keyword>
<comment type="caution">
    <text evidence="6">The sequence shown here is derived from an EMBL/GenBank/DDBJ whole genome shotgun (WGS) entry which is preliminary data.</text>
</comment>
<dbReference type="GO" id="GO:0006412">
    <property type="term" value="P:translation"/>
    <property type="evidence" value="ECO:0007669"/>
    <property type="project" value="UniProtKB-UniRule"/>
</dbReference>
<dbReference type="GO" id="GO:0005737">
    <property type="term" value="C:cytoplasm"/>
    <property type="evidence" value="ECO:0007669"/>
    <property type="project" value="UniProtKB-ARBA"/>
</dbReference>
<dbReference type="NCBIfam" id="NF001764">
    <property type="entry name" value="PRK00504.1"/>
    <property type="match status" value="1"/>
</dbReference>
<evidence type="ECO:0000256" key="3">
    <source>
        <dbReference type="ARBA" id="ARBA00023274"/>
    </source>
</evidence>
<dbReference type="Pfam" id="PF00471">
    <property type="entry name" value="Ribosomal_L33"/>
    <property type="match status" value="1"/>
</dbReference>
<dbReference type="NCBIfam" id="NF001860">
    <property type="entry name" value="PRK00595.1"/>
    <property type="match status" value="1"/>
</dbReference>
<evidence type="ECO:0000256" key="5">
    <source>
        <dbReference type="HAMAP-Rule" id="MF_00294"/>
    </source>
</evidence>
<keyword evidence="3 5" id="KW-0687">Ribonucleoprotein</keyword>
<dbReference type="GO" id="GO:0003735">
    <property type="term" value="F:structural constituent of ribosome"/>
    <property type="evidence" value="ECO:0007669"/>
    <property type="project" value="InterPro"/>
</dbReference>
<evidence type="ECO:0000256" key="2">
    <source>
        <dbReference type="ARBA" id="ARBA00022980"/>
    </source>
</evidence>
<dbReference type="NCBIfam" id="TIGR01023">
    <property type="entry name" value="rpmG_bact"/>
    <property type="match status" value="1"/>
</dbReference>
<dbReference type="SUPFAM" id="SSF57829">
    <property type="entry name" value="Zn-binding ribosomal proteins"/>
    <property type="match status" value="1"/>
</dbReference>
<dbReference type="HAMAP" id="MF_00294">
    <property type="entry name" value="Ribosomal_bL33"/>
    <property type="match status" value="1"/>
</dbReference>
<evidence type="ECO:0000313" key="6">
    <source>
        <dbReference type="EMBL" id="OGG14240.1"/>
    </source>
</evidence>
<proteinExistence type="inferred from homology"/>
<dbReference type="Gene3D" id="2.20.28.120">
    <property type="entry name" value="Ribosomal protein L33"/>
    <property type="match status" value="1"/>
</dbReference>
<dbReference type="EMBL" id="MFJE01000022">
    <property type="protein sequence ID" value="OGG14240.1"/>
    <property type="molecule type" value="Genomic_DNA"/>
</dbReference>
<dbReference type="InterPro" id="IPR001705">
    <property type="entry name" value="Ribosomal_bL33"/>
</dbReference>
<evidence type="ECO:0000313" key="7">
    <source>
        <dbReference type="Proteomes" id="UP000177383"/>
    </source>
</evidence>
<evidence type="ECO:0000256" key="1">
    <source>
        <dbReference type="ARBA" id="ARBA00007596"/>
    </source>
</evidence>
<dbReference type="InterPro" id="IPR011332">
    <property type="entry name" value="Ribosomal_zn-bd"/>
</dbReference>
<accession>A0A1F5ZP05</accession>